<feature type="region of interest" description="Disordered" evidence="1">
    <location>
        <begin position="1"/>
        <end position="23"/>
    </location>
</feature>
<evidence type="ECO:0000256" key="1">
    <source>
        <dbReference type="SAM" id="MobiDB-lite"/>
    </source>
</evidence>
<accession>A0A2M8BWU3</accession>
<dbReference type="Proteomes" id="UP000231196">
    <property type="component" value="Unassembled WGS sequence"/>
</dbReference>
<organism evidence="2 3">
    <name type="scientific">Candidatus Collierbacteria bacterium CG_4_9_14_3_um_filter_43_16</name>
    <dbReference type="NCBI Taxonomy" id="1974532"/>
    <lineage>
        <taxon>Bacteria</taxon>
        <taxon>Candidatus Collieribacteriota</taxon>
    </lineage>
</organism>
<evidence type="ECO:0000313" key="2">
    <source>
        <dbReference type="EMBL" id="PJB48328.1"/>
    </source>
</evidence>
<dbReference type="AlphaFoldDB" id="A0A2M8BWU3"/>
<feature type="compositionally biased region" description="Low complexity" evidence="1">
    <location>
        <begin position="7"/>
        <end position="17"/>
    </location>
</feature>
<gene>
    <name evidence="2" type="ORF">CO104_01575</name>
</gene>
<protein>
    <submittedName>
        <fullName evidence="2">Uncharacterized protein</fullName>
    </submittedName>
</protein>
<comment type="caution">
    <text evidence="2">The sequence shown here is derived from an EMBL/GenBank/DDBJ whole genome shotgun (WGS) entry which is preliminary data.</text>
</comment>
<proteinExistence type="predicted"/>
<dbReference type="EMBL" id="PFUC01000032">
    <property type="protein sequence ID" value="PJB48328.1"/>
    <property type="molecule type" value="Genomic_DNA"/>
</dbReference>
<name>A0A2M8BWU3_9BACT</name>
<evidence type="ECO:0000313" key="3">
    <source>
        <dbReference type="Proteomes" id="UP000231196"/>
    </source>
</evidence>
<reference evidence="3" key="1">
    <citation type="submission" date="2017-09" db="EMBL/GenBank/DDBJ databases">
        <title>Depth-based differentiation of microbial function through sediment-hosted aquifers and enrichment of novel symbionts in the deep terrestrial subsurface.</title>
        <authorList>
            <person name="Probst A.J."/>
            <person name="Ladd B."/>
            <person name="Jarett J.K."/>
            <person name="Geller-Mcgrath D.E."/>
            <person name="Sieber C.M.K."/>
            <person name="Emerson J.B."/>
            <person name="Anantharaman K."/>
            <person name="Thomas B.C."/>
            <person name="Malmstrom R."/>
            <person name="Stieglmeier M."/>
            <person name="Klingl A."/>
            <person name="Woyke T."/>
            <person name="Ryan C.M."/>
            <person name="Banfield J.F."/>
        </authorList>
    </citation>
    <scope>NUCLEOTIDE SEQUENCE [LARGE SCALE GENOMIC DNA]</scope>
</reference>
<sequence length="77" mass="8400">MSNFNVLARPSASLAPARRPHPPRLRNCRLVKVAESGTKKNAKILKNFLTQMAALVVLNSDCSKLSKAAIKKAIRTS</sequence>